<sequence length="302" mass="32740">MNRPLALIQGNLALPDARLLRGLPAPYGVYRWPARAAAQNRPRAAVSTEAQRTGHEAVRLTAPLARQHPFASGSKFRFFYTLPKPRDYSSRWDAQLAEARQYLETGNTFARSSRADHVLGAAIFVACAIVLTWLLTTSATHGDDQSATIATIQPTVPAHVAPEEVHPRASSRAVQPAGETTPTIEGGSARHGATHRVARADRATAAARASEARVDERQAPDRFAYPAERPSLSVHPEWTTRSSADGTIAQAHQPSDQPAQHHVKVAPRPDAPSSADADWNAHMTQRRITDNPNAFEVPGGQH</sequence>
<dbReference type="AlphaFoldDB" id="A0A1N7SED4"/>
<evidence type="ECO:0000256" key="2">
    <source>
        <dbReference type="SAM" id="Phobius"/>
    </source>
</evidence>
<dbReference type="RefSeq" id="WP_094782084.1">
    <property type="nucleotide sequence ID" value="NZ_CYGX02000059.1"/>
</dbReference>
<feature type="compositionally biased region" description="Low complexity" evidence="1">
    <location>
        <begin position="266"/>
        <end position="278"/>
    </location>
</feature>
<feature type="compositionally biased region" description="Basic and acidic residues" evidence="1">
    <location>
        <begin position="210"/>
        <end position="220"/>
    </location>
</feature>
<dbReference type="Proteomes" id="UP000187012">
    <property type="component" value="Unassembled WGS sequence"/>
</dbReference>
<evidence type="ECO:0000313" key="4">
    <source>
        <dbReference type="Proteomes" id="UP000187012"/>
    </source>
</evidence>
<name>A0A1N7SED4_9BURK</name>
<organism evidence="3 4">
    <name type="scientific">Paraburkholderia ribeironis</name>
    <dbReference type="NCBI Taxonomy" id="1247936"/>
    <lineage>
        <taxon>Bacteria</taxon>
        <taxon>Pseudomonadati</taxon>
        <taxon>Pseudomonadota</taxon>
        <taxon>Betaproteobacteria</taxon>
        <taxon>Burkholderiales</taxon>
        <taxon>Burkholderiaceae</taxon>
        <taxon>Paraburkholderia</taxon>
    </lineage>
</organism>
<feature type="region of interest" description="Disordered" evidence="1">
    <location>
        <begin position="161"/>
        <end position="302"/>
    </location>
</feature>
<evidence type="ECO:0000256" key="1">
    <source>
        <dbReference type="SAM" id="MobiDB-lite"/>
    </source>
</evidence>
<feature type="transmembrane region" description="Helical" evidence="2">
    <location>
        <begin position="118"/>
        <end position="136"/>
    </location>
</feature>
<dbReference type="EMBL" id="CYGX02000059">
    <property type="protein sequence ID" value="SIT45753.1"/>
    <property type="molecule type" value="Genomic_DNA"/>
</dbReference>
<keyword evidence="2" id="KW-0812">Transmembrane</keyword>
<keyword evidence="2" id="KW-0472">Membrane</keyword>
<keyword evidence="2" id="KW-1133">Transmembrane helix</keyword>
<accession>A0A1N7SED4</accession>
<protein>
    <submittedName>
        <fullName evidence="3">Uncharacterized protein</fullName>
    </submittedName>
</protein>
<dbReference type="OrthoDB" id="8998645at2"/>
<gene>
    <name evidence="3" type="ORF">BN2475_590014</name>
</gene>
<keyword evidence="4" id="KW-1185">Reference proteome</keyword>
<reference evidence="3 4" key="1">
    <citation type="submission" date="2016-12" db="EMBL/GenBank/DDBJ databases">
        <authorList>
            <person name="Song W.-J."/>
            <person name="Kurnit D.M."/>
        </authorList>
    </citation>
    <scope>NUCLEOTIDE SEQUENCE [LARGE SCALE GENOMIC DNA]</scope>
    <source>
        <strain evidence="3 4">STM7296</strain>
    </source>
</reference>
<dbReference type="STRING" id="1247936.BN2475_590014"/>
<evidence type="ECO:0000313" key="3">
    <source>
        <dbReference type="EMBL" id="SIT45753.1"/>
    </source>
</evidence>
<proteinExistence type="predicted"/>
<feature type="compositionally biased region" description="Polar residues" evidence="1">
    <location>
        <begin position="239"/>
        <end position="258"/>
    </location>
</feature>